<dbReference type="Proteomes" id="UP001060085">
    <property type="component" value="Linkage Group LG08"/>
</dbReference>
<gene>
    <name evidence="1" type="ORF">M9H77_33784</name>
</gene>
<accession>A0ACB9ZJE6</accession>
<reference evidence="2" key="1">
    <citation type="journal article" date="2023" name="Nat. Plants">
        <title>Single-cell RNA sequencing provides a high-resolution roadmap for understanding the multicellular compartmentation of specialized metabolism.</title>
        <authorList>
            <person name="Sun S."/>
            <person name="Shen X."/>
            <person name="Li Y."/>
            <person name="Li Y."/>
            <person name="Wang S."/>
            <person name="Li R."/>
            <person name="Zhang H."/>
            <person name="Shen G."/>
            <person name="Guo B."/>
            <person name="Wei J."/>
            <person name="Xu J."/>
            <person name="St-Pierre B."/>
            <person name="Chen S."/>
            <person name="Sun C."/>
        </authorList>
    </citation>
    <scope>NUCLEOTIDE SEQUENCE [LARGE SCALE GENOMIC DNA]</scope>
</reference>
<sequence>METSSMKSRNGFSFPINPSQTKNFLKFADANGLFKNNCGNRETIAVKYYQLSDIEMVVLQASGYTSIKDLLPTSSPTSILSPTASRMDSWREIPIRDPLLKHAAWAYLQPTGAVSDSDDRNLLEKLKEKCCGVFACFGDVLLVIRRACFSKSGGGESTEEDGGEEGRVD</sequence>
<dbReference type="EMBL" id="CM044708">
    <property type="protein sequence ID" value="KAI5647779.1"/>
    <property type="molecule type" value="Genomic_DNA"/>
</dbReference>
<evidence type="ECO:0000313" key="1">
    <source>
        <dbReference type="EMBL" id="KAI5647779.1"/>
    </source>
</evidence>
<name>A0ACB9ZJE6_CATRO</name>
<organism evidence="1 2">
    <name type="scientific">Catharanthus roseus</name>
    <name type="common">Madagascar periwinkle</name>
    <name type="synonym">Vinca rosea</name>
    <dbReference type="NCBI Taxonomy" id="4058"/>
    <lineage>
        <taxon>Eukaryota</taxon>
        <taxon>Viridiplantae</taxon>
        <taxon>Streptophyta</taxon>
        <taxon>Embryophyta</taxon>
        <taxon>Tracheophyta</taxon>
        <taxon>Spermatophyta</taxon>
        <taxon>Magnoliopsida</taxon>
        <taxon>eudicotyledons</taxon>
        <taxon>Gunneridae</taxon>
        <taxon>Pentapetalae</taxon>
        <taxon>asterids</taxon>
        <taxon>lamiids</taxon>
        <taxon>Gentianales</taxon>
        <taxon>Apocynaceae</taxon>
        <taxon>Rauvolfioideae</taxon>
        <taxon>Vinceae</taxon>
        <taxon>Catharanthinae</taxon>
        <taxon>Catharanthus</taxon>
    </lineage>
</organism>
<comment type="caution">
    <text evidence="1">The sequence shown here is derived from an EMBL/GenBank/DDBJ whole genome shotgun (WGS) entry which is preliminary data.</text>
</comment>
<protein>
    <submittedName>
        <fullName evidence="1">Uncharacterized protein</fullName>
    </submittedName>
</protein>
<evidence type="ECO:0000313" key="2">
    <source>
        <dbReference type="Proteomes" id="UP001060085"/>
    </source>
</evidence>
<keyword evidence="2" id="KW-1185">Reference proteome</keyword>
<proteinExistence type="predicted"/>